<comment type="caution">
    <text evidence="1">The sequence shown here is derived from an EMBL/GenBank/DDBJ whole genome shotgun (WGS) entry which is preliminary data.</text>
</comment>
<proteinExistence type="predicted"/>
<dbReference type="SUPFAM" id="SSF158745">
    <property type="entry name" value="LanC-like"/>
    <property type="match status" value="1"/>
</dbReference>
<accession>A0A366LDZ8</accession>
<dbReference type="EMBL" id="QNQU01000002">
    <property type="protein sequence ID" value="RBQ11504.1"/>
    <property type="molecule type" value="Genomic_DNA"/>
</dbReference>
<evidence type="ECO:0000313" key="2">
    <source>
        <dbReference type="Proteomes" id="UP000252081"/>
    </source>
</evidence>
<organism evidence="1 2">
    <name type="scientific">Pedobacter miscanthi</name>
    <dbReference type="NCBI Taxonomy" id="2259170"/>
    <lineage>
        <taxon>Bacteria</taxon>
        <taxon>Pseudomonadati</taxon>
        <taxon>Bacteroidota</taxon>
        <taxon>Sphingobacteriia</taxon>
        <taxon>Sphingobacteriales</taxon>
        <taxon>Sphingobacteriaceae</taxon>
        <taxon>Pedobacter</taxon>
    </lineage>
</organism>
<evidence type="ECO:0000313" key="1">
    <source>
        <dbReference type="EMBL" id="RBQ11504.1"/>
    </source>
</evidence>
<dbReference type="Proteomes" id="UP000252081">
    <property type="component" value="Unassembled WGS sequence"/>
</dbReference>
<keyword evidence="2" id="KW-1185">Reference proteome</keyword>
<evidence type="ECO:0008006" key="3">
    <source>
        <dbReference type="Google" id="ProtNLM"/>
    </source>
</evidence>
<dbReference type="Gene3D" id="1.50.10.20">
    <property type="match status" value="1"/>
</dbReference>
<dbReference type="AlphaFoldDB" id="A0A366LDZ8"/>
<dbReference type="RefSeq" id="WP_113947418.1">
    <property type="nucleotide sequence ID" value="NZ_QNQU01000002.1"/>
</dbReference>
<sequence>MLADLEKLNLMGSGLHCGKLGLCLAYSVAGLKSGDLILKQKASELFYQIAEEIADLNDWTFSSGIIGFGWMTEYLAANSIIEMDTHSFLMDLDDQVYLNVLMKKNPNLGLEGGDVGMALYLYKRISNQQTHDLFFRMICNVECLCILIERICEKTESLIFEAGINRDNVVVLSQILLLFSKIEPTKIGNQTVVRAISAILKITEDAFVDKRLRQSESLNHLTAWRSILNVMPRCKSEMYREVEIELQDQIRNIHQDPRRIYTHLMSLDSENQYGWREAWLK</sequence>
<reference evidence="1 2" key="1">
    <citation type="submission" date="2018-07" db="EMBL/GenBank/DDBJ databases">
        <title>A draft genome of a endophytic bacteria, a new species of Pedobacter.</title>
        <authorList>
            <person name="Zhang Z.D."/>
            <person name="Chen Z.J."/>
        </authorList>
    </citation>
    <scope>NUCLEOTIDE SEQUENCE [LARGE SCALE GENOMIC DNA]</scope>
    <source>
        <strain evidence="1 2">RS10</strain>
    </source>
</reference>
<name>A0A366LDZ8_9SPHI</name>
<protein>
    <recommendedName>
        <fullName evidence="3">Lanthionine synthetase</fullName>
    </recommendedName>
</protein>
<gene>
    <name evidence="1" type="ORF">DRW42_03310</name>
</gene>
<dbReference type="OrthoDB" id="6313827at2"/>